<name>A0AAJ2WL41_STEMA</name>
<dbReference type="EMBL" id="JAXRVB010000001">
    <property type="protein sequence ID" value="MDZ5762926.1"/>
    <property type="molecule type" value="Genomic_DNA"/>
</dbReference>
<proteinExistence type="predicted"/>
<dbReference type="AlphaFoldDB" id="A0AAJ2WL41"/>
<sequence>MPTPEHTRLLTLAARSILRPLGCVQKGRSRTWLDDQGWWVGVVEFQPSAWDRGSYLNVGACWLWEEKDYLSFDVGGRVAGFERFTESAEFASAAQALAEQAAPEVLALRDRFPTPGHVRALMSRHPKPGIREHIHAGITAGLAGAYDEGRRHLALAATETHPAPWVDVLKQRCAELMPLLQPDGGFEAEIAATVTRTRRALGLPEWRSSPLIPPG</sequence>
<evidence type="ECO:0000313" key="1">
    <source>
        <dbReference type="EMBL" id="MDZ5762926.1"/>
    </source>
</evidence>
<gene>
    <name evidence="1" type="ORF">U4I38_00405</name>
</gene>
<dbReference type="RefSeq" id="WP_322540414.1">
    <property type="nucleotide sequence ID" value="NZ_JAXRVB010000001.1"/>
</dbReference>
<evidence type="ECO:0008006" key="3">
    <source>
        <dbReference type="Google" id="ProtNLM"/>
    </source>
</evidence>
<evidence type="ECO:0000313" key="2">
    <source>
        <dbReference type="Proteomes" id="UP001288387"/>
    </source>
</evidence>
<accession>A0AAJ2WL41</accession>
<comment type="caution">
    <text evidence="1">The sequence shown here is derived from an EMBL/GenBank/DDBJ whole genome shotgun (WGS) entry which is preliminary data.</text>
</comment>
<reference evidence="1" key="1">
    <citation type="submission" date="2023-12" db="EMBL/GenBank/DDBJ databases">
        <title>'Antibacterial potential of Stenotrophomonas maltophilia cystic fibrosis isolates' (manuscript under preparation).</title>
        <authorList>
            <person name="Crisan C.V."/>
            <person name="Pettis M."/>
            <person name="Goldberg J.B."/>
        </authorList>
    </citation>
    <scope>NUCLEOTIDE SEQUENCE</scope>
    <source>
        <strain evidence="1">CCV129</strain>
    </source>
</reference>
<organism evidence="1 2">
    <name type="scientific">Stenotrophomonas maltophilia</name>
    <name type="common">Pseudomonas maltophilia</name>
    <name type="synonym">Xanthomonas maltophilia</name>
    <dbReference type="NCBI Taxonomy" id="40324"/>
    <lineage>
        <taxon>Bacteria</taxon>
        <taxon>Pseudomonadati</taxon>
        <taxon>Pseudomonadota</taxon>
        <taxon>Gammaproteobacteria</taxon>
        <taxon>Lysobacterales</taxon>
        <taxon>Lysobacteraceae</taxon>
        <taxon>Stenotrophomonas</taxon>
        <taxon>Stenotrophomonas maltophilia group</taxon>
    </lineage>
</organism>
<protein>
    <recommendedName>
        <fullName evidence="3">DUF4304 domain-containing protein</fullName>
    </recommendedName>
</protein>
<dbReference type="Proteomes" id="UP001288387">
    <property type="component" value="Unassembled WGS sequence"/>
</dbReference>